<keyword evidence="7 8" id="KW-0349">Heme</keyword>
<protein>
    <submittedName>
        <fullName evidence="10">Putative cytochrome P450</fullName>
    </submittedName>
</protein>
<keyword evidence="9" id="KW-0812">Transmembrane</keyword>
<proteinExistence type="inferred from homology"/>
<dbReference type="GO" id="GO:0020037">
    <property type="term" value="F:heme binding"/>
    <property type="evidence" value="ECO:0007669"/>
    <property type="project" value="InterPro"/>
</dbReference>
<dbReference type="GeneID" id="28828946"/>
<keyword evidence="6 8" id="KW-0503">Monooxygenase</keyword>
<dbReference type="AlphaFoldDB" id="A0A194XSW2"/>
<evidence type="ECO:0000256" key="3">
    <source>
        <dbReference type="ARBA" id="ARBA00022723"/>
    </source>
</evidence>
<evidence type="ECO:0000256" key="5">
    <source>
        <dbReference type="ARBA" id="ARBA00023004"/>
    </source>
</evidence>
<dbReference type="KEGG" id="psco:LY89DRAFT_728000"/>
<evidence type="ECO:0000256" key="2">
    <source>
        <dbReference type="ARBA" id="ARBA00010617"/>
    </source>
</evidence>
<accession>A0A194XSW2</accession>
<dbReference type="InParanoid" id="A0A194XSW2"/>
<dbReference type="Gene3D" id="1.10.630.10">
    <property type="entry name" value="Cytochrome P450"/>
    <property type="match status" value="1"/>
</dbReference>
<keyword evidence="11" id="KW-1185">Reference proteome</keyword>
<dbReference type="PANTHER" id="PTHR24305">
    <property type="entry name" value="CYTOCHROME P450"/>
    <property type="match status" value="1"/>
</dbReference>
<keyword evidence="9" id="KW-0472">Membrane</keyword>
<dbReference type="InterPro" id="IPR017972">
    <property type="entry name" value="Cyt_P450_CS"/>
</dbReference>
<dbReference type="EMBL" id="KQ947405">
    <property type="protein sequence ID" value="KUJ23231.1"/>
    <property type="molecule type" value="Genomic_DNA"/>
</dbReference>
<evidence type="ECO:0000256" key="8">
    <source>
        <dbReference type="RuleBase" id="RU000461"/>
    </source>
</evidence>
<dbReference type="InterPro" id="IPR036396">
    <property type="entry name" value="Cyt_P450_sf"/>
</dbReference>
<dbReference type="RefSeq" id="XP_018077586.1">
    <property type="nucleotide sequence ID" value="XM_018219220.1"/>
</dbReference>
<evidence type="ECO:0000256" key="9">
    <source>
        <dbReference type="SAM" id="Phobius"/>
    </source>
</evidence>
<keyword evidence="9" id="KW-1133">Transmembrane helix</keyword>
<dbReference type="PANTHER" id="PTHR24305:SF157">
    <property type="entry name" value="N-ACETYLTRYPTOPHAN 6-HYDROXYLASE IVOC-RELATED"/>
    <property type="match status" value="1"/>
</dbReference>
<evidence type="ECO:0000313" key="10">
    <source>
        <dbReference type="EMBL" id="KUJ23231.1"/>
    </source>
</evidence>
<keyword evidence="4 8" id="KW-0560">Oxidoreductase</keyword>
<evidence type="ECO:0000256" key="4">
    <source>
        <dbReference type="ARBA" id="ARBA00023002"/>
    </source>
</evidence>
<comment type="similarity">
    <text evidence="2 8">Belongs to the cytochrome P450 family.</text>
</comment>
<reference evidence="10 11" key="1">
    <citation type="submission" date="2015-10" db="EMBL/GenBank/DDBJ databases">
        <title>Full genome of DAOMC 229536 Phialocephala scopiformis, a fungal endophyte of spruce producing the potent anti-insectan compound rugulosin.</title>
        <authorList>
            <consortium name="DOE Joint Genome Institute"/>
            <person name="Walker A.K."/>
            <person name="Frasz S.L."/>
            <person name="Seifert K.A."/>
            <person name="Miller J.D."/>
            <person name="Mondo S.J."/>
            <person name="Labutti K."/>
            <person name="Lipzen A."/>
            <person name="Dockter R."/>
            <person name="Kennedy M."/>
            <person name="Grigoriev I.V."/>
            <person name="Spatafora J.W."/>
        </authorList>
    </citation>
    <scope>NUCLEOTIDE SEQUENCE [LARGE SCALE GENOMIC DNA]</scope>
    <source>
        <strain evidence="10 11">CBS 120377</strain>
    </source>
</reference>
<keyword evidence="3 7" id="KW-0479">Metal-binding</keyword>
<dbReference type="Pfam" id="PF00067">
    <property type="entry name" value="p450"/>
    <property type="match status" value="1"/>
</dbReference>
<dbReference type="SUPFAM" id="SSF48264">
    <property type="entry name" value="Cytochrome P450"/>
    <property type="match status" value="1"/>
</dbReference>
<evidence type="ECO:0000256" key="1">
    <source>
        <dbReference type="ARBA" id="ARBA00001971"/>
    </source>
</evidence>
<dbReference type="OrthoDB" id="3945418at2759"/>
<dbReference type="GO" id="GO:0016705">
    <property type="term" value="F:oxidoreductase activity, acting on paired donors, with incorporation or reduction of molecular oxygen"/>
    <property type="evidence" value="ECO:0007669"/>
    <property type="project" value="InterPro"/>
</dbReference>
<feature type="transmembrane region" description="Helical" evidence="9">
    <location>
        <begin position="12"/>
        <end position="34"/>
    </location>
</feature>
<evidence type="ECO:0000256" key="7">
    <source>
        <dbReference type="PIRSR" id="PIRSR602401-1"/>
    </source>
</evidence>
<name>A0A194XSW2_MOLSC</name>
<dbReference type="GO" id="GO:0005506">
    <property type="term" value="F:iron ion binding"/>
    <property type="evidence" value="ECO:0007669"/>
    <property type="project" value="InterPro"/>
</dbReference>
<dbReference type="PROSITE" id="PS00086">
    <property type="entry name" value="CYTOCHROME_P450"/>
    <property type="match status" value="1"/>
</dbReference>
<organism evidence="10 11">
    <name type="scientific">Mollisia scopiformis</name>
    <name type="common">Conifer needle endophyte fungus</name>
    <name type="synonym">Phialocephala scopiformis</name>
    <dbReference type="NCBI Taxonomy" id="149040"/>
    <lineage>
        <taxon>Eukaryota</taxon>
        <taxon>Fungi</taxon>
        <taxon>Dikarya</taxon>
        <taxon>Ascomycota</taxon>
        <taxon>Pezizomycotina</taxon>
        <taxon>Leotiomycetes</taxon>
        <taxon>Helotiales</taxon>
        <taxon>Mollisiaceae</taxon>
        <taxon>Mollisia</taxon>
    </lineage>
</organism>
<dbReference type="GO" id="GO:0004497">
    <property type="term" value="F:monooxygenase activity"/>
    <property type="evidence" value="ECO:0007669"/>
    <property type="project" value="UniProtKB-KW"/>
</dbReference>
<dbReference type="PRINTS" id="PR00463">
    <property type="entry name" value="EP450I"/>
</dbReference>
<sequence length="530" mass="59976">MVLSTYSALSTLLLVSPVAIVLYVLGGAVYRLYLSPLAKFPGPKLAALTQWYEFYYDVVLEGQYTFHIKTLHEKYGPIIRINPWELHVYSPHFHEELYAGSNKIRDKWAFFTKKADAEQSTFSTTSHAPHRKRRAALNPFFSTASVNTLQPVISQKVQQFLDRIRSFRDSGEVLVISDAFAAFANDVVNEYSFSNSQNRVAHPTFDPDFHHAAINGLKRGWTLKHFNFILRLRAWIPEHIAVRIHRSTREAIYIRSKMYAQVQKVMAAPEGTYLKGGHKTIFHEILGSSLPPNEKSVARLAQEAFTIIPAGTISTSWTLSVGTYHILASPTIMSKLRAELSAAYPDADTQLSLVELTKLDYLTGCILEALRLSYGISTRNQRIAPEEDMMFTDPDTGKKWSIPRGTPTGMSTSLIHHDETIFPNSHEFVPERWLDRKERERLGKYMVSFGRGTRSCLGINLAYAELYLLMANLFRLFGGNGEYGKMIEKGASEGTLALFQTDERDVRMAHDMGVAVPWENTKGVRVKVLK</sequence>
<comment type="cofactor">
    <cofactor evidence="1 7">
        <name>heme</name>
        <dbReference type="ChEBI" id="CHEBI:30413"/>
    </cofactor>
</comment>
<dbReference type="Proteomes" id="UP000070700">
    <property type="component" value="Unassembled WGS sequence"/>
</dbReference>
<dbReference type="CDD" id="cd11062">
    <property type="entry name" value="CYP58-like"/>
    <property type="match status" value="1"/>
</dbReference>
<evidence type="ECO:0000256" key="6">
    <source>
        <dbReference type="ARBA" id="ARBA00023033"/>
    </source>
</evidence>
<dbReference type="InterPro" id="IPR001128">
    <property type="entry name" value="Cyt_P450"/>
</dbReference>
<evidence type="ECO:0000313" key="11">
    <source>
        <dbReference type="Proteomes" id="UP000070700"/>
    </source>
</evidence>
<dbReference type="InterPro" id="IPR050121">
    <property type="entry name" value="Cytochrome_P450_monoxygenase"/>
</dbReference>
<feature type="binding site" description="axial binding residue" evidence="7">
    <location>
        <position position="456"/>
    </location>
    <ligand>
        <name>heme</name>
        <dbReference type="ChEBI" id="CHEBI:30413"/>
    </ligand>
    <ligandPart>
        <name>Fe</name>
        <dbReference type="ChEBI" id="CHEBI:18248"/>
    </ligandPart>
</feature>
<dbReference type="InterPro" id="IPR002401">
    <property type="entry name" value="Cyt_P450_E_grp-I"/>
</dbReference>
<keyword evidence="5 7" id="KW-0408">Iron</keyword>
<gene>
    <name evidence="10" type="ORF">LY89DRAFT_728000</name>
</gene>